<feature type="compositionally biased region" description="Polar residues" evidence="1">
    <location>
        <begin position="131"/>
        <end position="142"/>
    </location>
</feature>
<dbReference type="EMBL" id="JAUMKJ010000056">
    <property type="protein sequence ID" value="MDO3681153.1"/>
    <property type="molecule type" value="Genomic_DNA"/>
</dbReference>
<evidence type="ECO:0000313" key="4">
    <source>
        <dbReference type="Proteomes" id="UP001168883"/>
    </source>
</evidence>
<comment type="caution">
    <text evidence="3">The sequence shown here is derived from an EMBL/GenBank/DDBJ whole genome shotgun (WGS) entry which is preliminary data.</text>
</comment>
<evidence type="ECO:0000256" key="1">
    <source>
        <dbReference type="SAM" id="MobiDB-lite"/>
    </source>
</evidence>
<evidence type="ECO:0008006" key="5">
    <source>
        <dbReference type="Google" id="ProtNLM"/>
    </source>
</evidence>
<dbReference type="RefSeq" id="WP_302881103.1">
    <property type="nucleotide sequence ID" value="NZ_JARLKN010000099.1"/>
</dbReference>
<protein>
    <recommendedName>
        <fullName evidence="5">Lipoprotein</fullName>
    </recommendedName>
</protein>
<reference evidence="3" key="1">
    <citation type="submission" date="2023-07" db="EMBL/GenBank/DDBJ databases">
        <authorList>
            <person name="Aktuganov G."/>
            <person name="Boyko T."/>
            <person name="Delegan Y."/>
            <person name="Galimzianova N."/>
            <person name="Gilvanova E."/>
            <person name="Korobov V."/>
            <person name="Kuzmina L."/>
            <person name="Melentiev A."/>
            <person name="Milman P."/>
            <person name="Ryabova A."/>
            <person name="Stupak E."/>
            <person name="Yasakov T."/>
            <person name="Zharikova N."/>
            <person name="Zhurenko E."/>
        </authorList>
    </citation>
    <scope>NUCLEOTIDE SEQUENCE</scope>
    <source>
        <strain evidence="3">IB-739</strain>
    </source>
</reference>
<feature type="region of interest" description="Disordered" evidence="1">
    <location>
        <begin position="123"/>
        <end position="142"/>
    </location>
</feature>
<proteinExistence type="predicted"/>
<organism evidence="3 4">
    <name type="scientific">Paenibacillus ehimensis</name>
    <dbReference type="NCBI Taxonomy" id="79264"/>
    <lineage>
        <taxon>Bacteria</taxon>
        <taxon>Bacillati</taxon>
        <taxon>Bacillota</taxon>
        <taxon>Bacilli</taxon>
        <taxon>Bacillales</taxon>
        <taxon>Paenibacillaceae</taxon>
        <taxon>Paenibacillus</taxon>
    </lineage>
</organism>
<dbReference type="PROSITE" id="PS51257">
    <property type="entry name" value="PROKAR_LIPOPROTEIN"/>
    <property type="match status" value="1"/>
</dbReference>
<keyword evidence="2" id="KW-0732">Signal</keyword>
<sequence length="142" mass="16158">MAKTMVRGLFLLFLLIFTGCSEKKDVTLTATSAEWNIEIFYKVVEGKYQEIPSIQYIGKKPIGPEITLDIIYTNYSVTTNTLSGLDYLGMEMKKLKTRTVLKDWKDVETIKITWNNAEGNFEDTLIPKPKQTGNSNQKPTPL</sequence>
<feature type="chain" id="PRO_5046156116" description="Lipoprotein" evidence="2">
    <location>
        <begin position="24"/>
        <end position="142"/>
    </location>
</feature>
<name>A0ABT8VJH9_9BACL</name>
<keyword evidence="4" id="KW-1185">Reference proteome</keyword>
<dbReference type="Proteomes" id="UP001168883">
    <property type="component" value="Unassembled WGS sequence"/>
</dbReference>
<gene>
    <name evidence="3" type="ORF">Q3C12_29575</name>
</gene>
<evidence type="ECO:0000313" key="3">
    <source>
        <dbReference type="EMBL" id="MDO3681153.1"/>
    </source>
</evidence>
<feature type="signal peptide" evidence="2">
    <location>
        <begin position="1"/>
        <end position="23"/>
    </location>
</feature>
<evidence type="ECO:0000256" key="2">
    <source>
        <dbReference type="SAM" id="SignalP"/>
    </source>
</evidence>
<accession>A0ABT8VJH9</accession>